<dbReference type="Proteomes" id="UP000593567">
    <property type="component" value="Unassembled WGS sequence"/>
</dbReference>
<evidence type="ECO:0000313" key="2">
    <source>
        <dbReference type="EMBL" id="KAF6040039.1"/>
    </source>
</evidence>
<dbReference type="Gene3D" id="3.40.50.1820">
    <property type="entry name" value="alpha/beta hydrolase"/>
    <property type="match status" value="1"/>
</dbReference>
<protein>
    <submittedName>
        <fullName evidence="2">Uncharacterized protein</fullName>
    </submittedName>
</protein>
<dbReference type="OrthoDB" id="191979at2759"/>
<organism evidence="2 3">
    <name type="scientific">Bugula neritina</name>
    <name type="common">Brown bryozoan</name>
    <name type="synonym">Sertularia neritina</name>
    <dbReference type="NCBI Taxonomy" id="10212"/>
    <lineage>
        <taxon>Eukaryota</taxon>
        <taxon>Metazoa</taxon>
        <taxon>Spiralia</taxon>
        <taxon>Lophotrochozoa</taxon>
        <taxon>Bryozoa</taxon>
        <taxon>Gymnolaemata</taxon>
        <taxon>Cheilostomatida</taxon>
        <taxon>Flustrina</taxon>
        <taxon>Buguloidea</taxon>
        <taxon>Bugulidae</taxon>
        <taxon>Bugula</taxon>
    </lineage>
</organism>
<dbReference type="SUPFAM" id="SSF53474">
    <property type="entry name" value="alpha/beta-Hydrolases"/>
    <property type="match status" value="1"/>
</dbReference>
<evidence type="ECO:0000256" key="1">
    <source>
        <dbReference type="ARBA" id="ARBA00005598"/>
    </source>
</evidence>
<comment type="caution">
    <text evidence="2">The sequence shown here is derived from an EMBL/GenBank/DDBJ whole genome shotgun (WGS) entry which is preliminary data.</text>
</comment>
<dbReference type="AlphaFoldDB" id="A0A7J7KPC7"/>
<comment type="similarity">
    <text evidence="1">Belongs to the NDRG family.</text>
</comment>
<gene>
    <name evidence="2" type="ORF">EB796_001646</name>
</gene>
<reference evidence="2" key="1">
    <citation type="submission" date="2020-06" db="EMBL/GenBank/DDBJ databases">
        <title>Draft genome of Bugula neritina, a colonial animal packing powerful symbionts and potential medicines.</title>
        <authorList>
            <person name="Rayko M."/>
        </authorList>
    </citation>
    <scope>NUCLEOTIDE SEQUENCE [LARGE SCALE GENOMIC DNA]</scope>
    <source>
        <strain evidence="2">Kwan_BN1</strain>
    </source>
</reference>
<dbReference type="Pfam" id="PF03096">
    <property type="entry name" value="Ndr"/>
    <property type="match status" value="1"/>
</dbReference>
<evidence type="ECO:0000313" key="3">
    <source>
        <dbReference type="Proteomes" id="UP000593567"/>
    </source>
</evidence>
<proteinExistence type="inferred from homology"/>
<dbReference type="PANTHER" id="PTHR11034">
    <property type="entry name" value="N-MYC DOWNSTREAM REGULATED"/>
    <property type="match status" value="1"/>
</dbReference>
<dbReference type="InterPro" id="IPR004142">
    <property type="entry name" value="NDRG"/>
</dbReference>
<accession>A0A7J7KPC7</accession>
<dbReference type="EMBL" id="VXIV02000186">
    <property type="protein sequence ID" value="KAF6040039.1"/>
    <property type="molecule type" value="Genomic_DNA"/>
</dbReference>
<name>A0A7J7KPC7_BUGNE</name>
<sequence>MATRVQFTTKSAGTLNCDVVGTLDGASTVVVTVHDLGCNSTSWTHFVQHSSTAEITKRVAWLHINLPGQEENAENLPQDFKYPSMDELAEAVAEVCEGIHCPVIGLGEGAGANILARWALSAPKQLHGIVLIHCTSTTAGYLESLKDKAINWKLMGGMNPTAENYLIMHRFGDFTHANNAEQVKAVVEEFHQQLNNKMNSANISGYINSFVHRTNIAEKMAALSVPLLLITGAKANHNHTVHTFYNATLKLVPDRKKVEFIEIPDIANVVEGAPEKLAESMQFFMQGCGVLGGAPMPHLSQVSKPGTTMTAMDKSDM</sequence>
<keyword evidence="3" id="KW-1185">Reference proteome</keyword>
<dbReference type="InterPro" id="IPR029058">
    <property type="entry name" value="AB_hydrolase_fold"/>
</dbReference>